<name>A0ACB6RM77_9PLEO</name>
<organism evidence="1 2">
    <name type="scientific">Macroventuria anomochaeta</name>
    <dbReference type="NCBI Taxonomy" id="301207"/>
    <lineage>
        <taxon>Eukaryota</taxon>
        <taxon>Fungi</taxon>
        <taxon>Dikarya</taxon>
        <taxon>Ascomycota</taxon>
        <taxon>Pezizomycotina</taxon>
        <taxon>Dothideomycetes</taxon>
        <taxon>Pleosporomycetidae</taxon>
        <taxon>Pleosporales</taxon>
        <taxon>Pleosporineae</taxon>
        <taxon>Didymellaceae</taxon>
        <taxon>Macroventuria</taxon>
    </lineage>
</organism>
<accession>A0ACB6RM77</accession>
<reference evidence="1" key="1">
    <citation type="journal article" date="2020" name="Stud. Mycol.">
        <title>101 Dothideomycetes genomes: a test case for predicting lifestyles and emergence of pathogens.</title>
        <authorList>
            <person name="Haridas S."/>
            <person name="Albert R."/>
            <person name="Binder M."/>
            <person name="Bloem J."/>
            <person name="Labutti K."/>
            <person name="Salamov A."/>
            <person name="Andreopoulos B."/>
            <person name="Baker S."/>
            <person name="Barry K."/>
            <person name="Bills G."/>
            <person name="Bluhm B."/>
            <person name="Cannon C."/>
            <person name="Castanera R."/>
            <person name="Culley D."/>
            <person name="Daum C."/>
            <person name="Ezra D."/>
            <person name="Gonzalez J."/>
            <person name="Henrissat B."/>
            <person name="Kuo A."/>
            <person name="Liang C."/>
            <person name="Lipzen A."/>
            <person name="Lutzoni F."/>
            <person name="Magnuson J."/>
            <person name="Mondo S."/>
            <person name="Nolan M."/>
            <person name="Ohm R."/>
            <person name="Pangilinan J."/>
            <person name="Park H.-J."/>
            <person name="Ramirez L."/>
            <person name="Alfaro M."/>
            <person name="Sun H."/>
            <person name="Tritt A."/>
            <person name="Yoshinaga Y."/>
            <person name="Zwiers L.-H."/>
            <person name="Turgeon B."/>
            <person name="Goodwin S."/>
            <person name="Spatafora J."/>
            <person name="Crous P."/>
            <person name="Grigoriev I."/>
        </authorList>
    </citation>
    <scope>NUCLEOTIDE SEQUENCE</scope>
    <source>
        <strain evidence="1">CBS 525.71</strain>
    </source>
</reference>
<keyword evidence="2" id="KW-1185">Reference proteome</keyword>
<dbReference type="Proteomes" id="UP000799754">
    <property type="component" value="Unassembled WGS sequence"/>
</dbReference>
<gene>
    <name evidence="1" type="ORF">BU25DRAFT_209785</name>
</gene>
<protein>
    <submittedName>
        <fullName evidence="1">Uncharacterized protein</fullName>
    </submittedName>
</protein>
<comment type="caution">
    <text evidence="1">The sequence shown here is derived from an EMBL/GenBank/DDBJ whole genome shotgun (WGS) entry which is preliminary data.</text>
</comment>
<evidence type="ECO:0000313" key="1">
    <source>
        <dbReference type="EMBL" id="KAF2622495.1"/>
    </source>
</evidence>
<evidence type="ECO:0000313" key="2">
    <source>
        <dbReference type="Proteomes" id="UP000799754"/>
    </source>
</evidence>
<sequence>MEFVLLCISHTTRSVALRMLIKDSFHRLSREHLRIPPRQACTRRQRTDTAFSYGRVGGSDVRRCLPSEAAAALSVAMATVFLNNDD</sequence>
<proteinExistence type="predicted"/>
<dbReference type="EMBL" id="MU006744">
    <property type="protein sequence ID" value="KAF2622495.1"/>
    <property type="molecule type" value="Genomic_DNA"/>
</dbReference>